<evidence type="ECO:0000256" key="1">
    <source>
        <dbReference type="SAM" id="Phobius"/>
    </source>
</evidence>
<organism evidence="2 3">
    <name type="scientific">Gossypium anomalum</name>
    <dbReference type="NCBI Taxonomy" id="47600"/>
    <lineage>
        <taxon>Eukaryota</taxon>
        <taxon>Viridiplantae</taxon>
        <taxon>Streptophyta</taxon>
        <taxon>Embryophyta</taxon>
        <taxon>Tracheophyta</taxon>
        <taxon>Spermatophyta</taxon>
        <taxon>Magnoliopsida</taxon>
        <taxon>eudicotyledons</taxon>
        <taxon>Gunneridae</taxon>
        <taxon>Pentapetalae</taxon>
        <taxon>rosids</taxon>
        <taxon>malvids</taxon>
        <taxon>Malvales</taxon>
        <taxon>Malvaceae</taxon>
        <taxon>Malvoideae</taxon>
        <taxon>Gossypium</taxon>
    </lineage>
</organism>
<keyword evidence="1" id="KW-0812">Transmembrane</keyword>
<gene>
    <name evidence="2" type="ORF">CXB51_027837</name>
</gene>
<keyword evidence="1" id="KW-1133">Transmembrane helix</keyword>
<sequence>MLTISSFSSALPSISDSSTRELVCLSSFCSISASPTPSLKWNLLFSSAMAFNFSLAFLNLRAICNRNTSGFRGEKKVDTLLLASFRRLRYRASSLKSSSTSSR</sequence>
<feature type="transmembrane region" description="Helical" evidence="1">
    <location>
        <begin position="43"/>
        <end position="63"/>
    </location>
</feature>
<evidence type="ECO:0000313" key="3">
    <source>
        <dbReference type="Proteomes" id="UP000701853"/>
    </source>
</evidence>
<dbReference type="EMBL" id="JAHUZN010000011">
    <property type="protein sequence ID" value="KAG8478049.1"/>
    <property type="molecule type" value="Genomic_DNA"/>
</dbReference>
<dbReference type="AlphaFoldDB" id="A0A8J5Y6E0"/>
<keyword evidence="1" id="KW-0472">Membrane</keyword>
<keyword evidence="3" id="KW-1185">Reference proteome</keyword>
<accession>A0A8J5Y6E0</accession>
<name>A0A8J5Y6E0_9ROSI</name>
<dbReference type="OrthoDB" id="10465613at2759"/>
<evidence type="ECO:0000313" key="2">
    <source>
        <dbReference type="EMBL" id="KAG8478049.1"/>
    </source>
</evidence>
<comment type="caution">
    <text evidence="2">The sequence shown here is derived from an EMBL/GenBank/DDBJ whole genome shotgun (WGS) entry which is preliminary data.</text>
</comment>
<proteinExistence type="predicted"/>
<dbReference type="Proteomes" id="UP000701853">
    <property type="component" value="Chromosome 11"/>
</dbReference>
<reference evidence="2 3" key="1">
    <citation type="journal article" date="2021" name="bioRxiv">
        <title>The Gossypium anomalum genome as a resource for cotton improvement and evolutionary analysis of hybrid incompatibility.</title>
        <authorList>
            <person name="Grover C.E."/>
            <person name="Yuan D."/>
            <person name="Arick M.A."/>
            <person name="Miller E.R."/>
            <person name="Hu G."/>
            <person name="Peterson D.G."/>
            <person name="Wendel J.F."/>
            <person name="Udall J.A."/>
        </authorList>
    </citation>
    <scope>NUCLEOTIDE SEQUENCE [LARGE SCALE GENOMIC DNA]</scope>
    <source>
        <strain evidence="2">JFW-Udall</strain>
        <tissue evidence="2">Leaf</tissue>
    </source>
</reference>
<protein>
    <submittedName>
        <fullName evidence="2">Uncharacterized protein</fullName>
    </submittedName>
</protein>